<evidence type="ECO:0000256" key="5">
    <source>
        <dbReference type="ARBA" id="ARBA00022679"/>
    </source>
</evidence>
<dbReference type="SUPFAM" id="SSF53659">
    <property type="entry name" value="Isocitrate/Isopropylmalate dehydrogenase-like"/>
    <property type="match status" value="1"/>
</dbReference>
<dbReference type="EC" id="2.3.1.274" evidence="9"/>
<comment type="subunit">
    <text evidence="10">Homodimer. Probably interacts with PlsY.</text>
</comment>
<dbReference type="GO" id="GO:0006633">
    <property type="term" value="P:fatty acid biosynthetic process"/>
    <property type="evidence" value="ECO:0007669"/>
    <property type="project" value="InterPro"/>
</dbReference>
<organism evidence="11 12">
    <name type="scientific">Metamycoplasma alkalescens</name>
    <dbReference type="NCBI Taxonomy" id="45363"/>
    <lineage>
        <taxon>Bacteria</taxon>
        <taxon>Bacillati</taxon>
        <taxon>Mycoplasmatota</taxon>
        <taxon>Mycoplasmoidales</taxon>
        <taxon>Metamycoplasmataceae</taxon>
        <taxon>Metamycoplasma</taxon>
    </lineage>
</organism>
<dbReference type="Gene3D" id="3.40.718.10">
    <property type="entry name" value="Isopropylmalate Dehydrogenase"/>
    <property type="match status" value="1"/>
</dbReference>
<dbReference type="Pfam" id="PF02504">
    <property type="entry name" value="FA_synthesis"/>
    <property type="match status" value="1"/>
</dbReference>
<dbReference type="Proteomes" id="UP000259864">
    <property type="component" value="Chromosome 1"/>
</dbReference>
<evidence type="ECO:0000256" key="10">
    <source>
        <dbReference type="ARBA" id="ARBA00046608"/>
    </source>
</evidence>
<gene>
    <name evidence="11" type="primary">plsX_2</name>
    <name evidence="11" type="ORF">NCTC10135_01022</name>
</gene>
<sequence length="141" mass="15724">MLKETSNLNYLGFIEPKDAINGVVDIILADGQNGNIFLKTMESSFLGFGKLLKKIIHTNLKTKIGGLLIKKQLNKLKNEFDYRNVGGAYIIGLEKVVVKAHGGSDEIAFENALNQIKFVLDKEDFNKNLKEGLSKINNEIK</sequence>
<keyword evidence="5 11" id="KW-0808">Transferase</keyword>
<dbReference type="GO" id="GO:0005737">
    <property type="term" value="C:cytoplasm"/>
    <property type="evidence" value="ECO:0007669"/>
    <property type="project" value="UniProtKB-SubCell"/>
</dbReference>
<dbReference type="KEGG" id="mala:NCTC10135_01022"/>
<comment type="subcellular location">
    <subcellularLocation>
        <location evidence="2">Cytoplasm</location>
    </subcellularLocation>
</comment>
<dbReference type="PANTHER" id="PTHR30100">
    <property type="entry name" value="FATTY ACID/PHOSPHOLIPID SYNTHESIS PROTEIN PLSX"/>
    <property type="match status" value="1"/>
</dbReference>
<evidence type="ECO:0000256" key="3">
    <source>
        <dbReference type="ARBA" id="ARBA00022490"/>
    </source>
</evidence>
<name>A0A3B0P082_9BACT</name>
<evidence type="ECO:0000256" key="8">
    <source>
        <dbReference type="ARBA" id="ARBA00023264"/>
    </source>
</evidence>
<keyword evidence="11" id="KW-0012">Acyltransferase</keyword>
<comment type="catalytic activity">
    <reaction evidence="1">
        <text>a fatty acyl-[ACP] + phosphate = an acyl phosphate + holo-[ACP]</text>
        <dbReference type="Rhea" id="RHEA:42292"/>
        <dbReference type="Rhea" id="RHEA-COMP:9685"/>
        <dbReference type="Rhea" id="RHEA-COMP:14125"/>
        <dbReference type="ChEBI" id="CHEBI:43474"/>
        <dbReference type="ChEBI" id="CHEBI:59918"/>
        <dbReference type="ChEBI" id="CHEBI:64479"/>
        <dbReference type="ChEBI" id="CHEBI:138651"/>
        <dbReference type="EC" id="2.3.1.274"/>
    </reaction>
</comment>
<dbReference type="PANTHER" id="PTHR30100:SF1">
    <property type="entry name" value="PHOSPHATE ACYLTRANSFERASE"/>
    <property type="match status" value="1"/>
</dbReference>
<accession>A0A3B0P082</accession>
<dbReference type="GO" id="GO:0043811">
    <property type="term" value="F:phosphate:acyl-[acyl carrier protein] acyltransferase activity"/>
    <property type="evidence" value="ECO:0007669"/>
    <property type="project" value="UniProtKB-EC"/>
</dbReference>
<evidence type="ECO:0000313" key="12">
    <source>
        <dbReference type="Proteomes" id="UP000259864"/>
    </source>
</evidence>
<keyword evidence="4" id="KW-0444">Lipid biosynthesis</keyword>
<keyword evidence="3" id="KW-0963">Cytoplasm</keyword>
<keyword evidence="6" id="KW-0443">Lipid metabolism</keyword>
<keyword evidence="8" id="KW-1208">Phospholipid metabolism</keyword>
<dbReference type="InterPro" id="IPR012281">
    <property type="entry name" value="Phospholipid_synth_PlsX-like"/>
</dbReference>
<dbReference type="InterPro" id="IPR003664">
    <property type="entry name" value="FA_synthesis"/>
</dbReference>
<evidence type="ECO:0000256" key="4">
    <source>
        <dbReference type="ARBA" id="ARBA00022516"/>
    </source>
</evidence>
<evidence type="ECO:0000256" key="7">
    <source>
        <dbReference type="ARBA" id="ARBA00023209"/>
    </source>
</evidence>
<evidence type="ECO:0000256" key="2">
    <source>
        <dbReference type="ARBA" id="ARBA00004496"/>
    </source>
</evidence>
<dbReference type="GO" id="GO:0008654">
    <property type="term" value="P:phospholipid biosynthetic process"/>
    <property type="evidence" value="ECO:0007669"/>
    <property type="project" value="UniProtKB-KW"/>
</dbReference>
<evidence type="ECO:0000313" key="11">
    <source>
        <dbReference type="EMBL" id="SYV90498.1"/>
    </source>
</evidence>
<evidence type="ECO:0000256" key="9">
    <source>
        <dbReference type="ARBA" id="ARBA00024069"/>
    </source>
</evidence>
<protein>
    <recommendedName>
        <fullName evidence="9">phosphate acyltransferase</fullName>
        <ecNumber evidence="9">2.3.1.274</ecNumber>
    </recommendedName>
</protein>
<evidence type="ECO:0000256" key="1">
    <source>
        <dbReference type="ARBA" id="ARBA00001232"/>
    </source>
</evidence>
<dbReference type="AlphaFoldDB" id="A0A3B0P082"/>
<dbReference type="EMBL" id="LS991949">
    <property type="protein sequence ID" value="SYV90498.1"/>
    <property type="molecule type" value="Genomic_DNA"/>
</dbReference>
<reference evidence="12" key="1">
    <citation type="submission" date="2018-06" db="EMBL/GenBank/DDBJ databases">
        <authorList>
            <consortium name="Pathogen Informatics"/>
        </authorList>
    </citation>
    <scope>NUCLEOTIDE SEQUENCE [LARGE SCALE GENOMIC DNA]</scope>
    <source>
        <strain evidence="12">NCTC10135</strain>
    </source>
</reference>
<keyword evidence="7" id="KW-0594">Phospholipid biosynthesis</keyword>
<evidence type="ECO:0000256" key="6">
    <source>
        <dbReference type="ARBA" id="ARBA00023098"/>
    </source>
</evidence>
<proteinExistence type="predicted"/>